<keyword evidence="8" id="KW-0963">Cytoplasm</keyword>
<organism evidence="10 11">
    <name type="scientific">Buttiauxella ferragutiae ATCC 51602</name>
    <dbReference type="NCBI Taxonomy" id="1354252"/>
    <lineage>
        <taxon>Bacteria</taxon>
        <taxon>Pseudomonadati</taxon>
        <taxon>Pseudomonadota</taxon>
        <taxon>Gammaproteobacteria</taxon>
        <taxon>Enterobacterales</taxon>
        <taxon>Enterobacteriaceae</taxon>
        <taxon>Buttiauxella</taxon>
    </lineage>
</organism>
<evidence type="ECO:0000256" key="6">
    <source>
        <dbReference type="ARBA" id="ARBA00047615"/>
    </source>
</evidence>
<dbReference type="SUPFAM" id="SSF52540">
    <property type="entry name" value="P-loop containing nucleoside triphosphate hydrolases"/>
    <property type="match status" value="1"/>
</dbReference>
<comment type="catalytic activity">
    <reaction evidence="7 8">
        <text>CMP + ATP = CDP + ADP</text>
        <dbReference type="Rhea" id="RHEA:11600"/>
        <dbReference type="ChEBI" id="CHEBI:30616"/>
        <dbReference type="ChEBI" id="CHEBI:58069"/>
        <dbReference type="ChEBI" id="CHEBI:60377"/>
        <dbReference type="ChEBI" id="CHEBI:456216"/>
        <dbReference type="EC" id="2.7.4.25"/>
    </reaction>
</comment>
<keyword evidence="11" id="KW-1185">Reference proteome</keyword>
<dbReference type="InterPro" id="IPR027417">
    <property type="entry name" value="P-loop_NTPase"/>
</dbReference>
<dbReference type="Proteomes" id="UP000078407">
    <property type="component" value="Unassembled WGS sequence"/>
</dbReference>
<evidence type="ECO:0000256" key="7">
    <source>
        <dbReference type="ARBA" id="ARBA00048478"/>
    </source>
</evidence>
<comment type="catalytic activity">
    <reaction evidence="6 8">
        <text>dCMP + ATP = dCDP + ADP</text>
        <dbReference type="Rhea" id="RHEA:25094"/>
        <dbReference type="ChEBI" id="CHEBI:30616"/>
        <dbReference type="ChEBI" id="CHEBI:57566"/>
        <dbReference type="ChEBI" id="CHEBI:58593"/>
        <dbReference type="ChEBI" id="CHEBI:456216"/>
        <dbReference type="EC" id="2.7.4.25"/>
    </reaction>
</comment>
<feature type="binding site" evidence="8">
    <location>
        <begin position="12"/>
        <end position="20"/>
    </location>
    <ligand>
        <name>ATP</name>
        <dbReference type="ChEBI" id="CHEBI:30616"/>
    </ligand>
</feature>
<evidence type="ECO:0000259" key="9">
    <source>
        <dbReference type="Pfam" id="PF02224"/>
    </source>
</evidence>
<evidence type="ECO:0000256" key="3">
    <source>
        <dbReference type="ARBA" id="ARBA00022741"/>
    </source>
</evidence>
<dbReference type="PANTHER" id="PTHR21299">
    <property type="entry name" value="CYTIDYLATE KINASE/PANTOATE-BETA-ALANINE LIGASE"/>
    <property type="match status" value="1"/>
</dbReference>
<comment type="similarity">
    <text evidence="1 8">Belongs to the cytidylate kinase family. Type 1 subfamily.</text>
</comment>
<dbReference type="EMBL" id="LXEQ01000058">
    <property type="protein sequence ID" value="OAT25103.1"/>
    <property type="molecule type" value="Genomic_DNA"/>
</dbReference>
<dbReference type="GO" id="GO:0016301">
    <property type="term" value="F:kinase activity"/>
    <property type="evidence" value="ECO:0007669"/>
    <property type="project" value="UniProtKB-KW"/>
</dbReference>
<comment type="caution">
    <text evidence="10">The sequence shown here is derived from an EMBL/GenBank/DDBJ whole genome shotgun (WGS) entry which is preliminary data.</text>
</comment>
<evidence type="ECO:0000256" key="5">
    <source>
        <dbReference type="ARBA" id="ARBA00022840"/>
    </source>
</evidence>
<sequence>MTAPAPVITIDGPSGAGKGTLCKAMAEALQWHLLDSGAIYRVLALAALHHQVDVTSEDTLVPLAAHLDVRFVANEGNLEVILEGEDVSAEIRTQEVANAASQIAAFPRVREALLRRQRAFREAPGLIADGRDMGTVVFPDAPVKIFLDASSEERARRRMLQLQEKGFSVNFERLLAEIKERDDRDRNRAIAPLVPAADALVLDSTSMSIDDVIKQALTYAQKILTPAQ</sequence>
<dbReference type="CDD" id="cd02020">
    <property type="entry name" value="CMPK"/>
    <property type="match status" value="1"/>
</dbReference>
<evidence type="ECO:0000256" key="1">
    <source>
        <dbReference type="ARBA" id="ARBA00009427"/>
    </source>
</evidence>
<gene>
    <name evidence="8" type="primary">cmk</name>
    <name evidence="10" type="ORF">M976_04038</name>
</gene>
<evidence type="ECO:0000256" key="4">
    <source>
        <dbReference type="ARBA" id="ARBA00022777"/>
    </source>
</evidence>
<evidence type="ECO:0000256" key="2">
    <source>
        <dbReference type="ARBA" id="ARBA00022679"/>
    </source>
</evidence>
<evidence type="ECO:0000313" key="10">
    <source>
        <dbReference type="EMBL" id="OAT25103.1"/>
    </source>
</evidence>
<dbReference type="RefSeq" id="WP_064548229.1">
    <property type="nucleotide sequence ID" value="NZ_LXEQ01000058.1"/>
</dbReference>
<keyword evidence="4 8" id="KW-0418">Kinase</keyword>
<dbReference type="Gene3D" id="3.40.50.300">
    <property type="entry name" value="P-loop containing nucleotide triphosphate hydrolases"/>
    <property type="match status" value="1"/>
</dbReference>
<keyword evidence="2 8" id="KW-0808">Transferase</keyword>
<protein>
    <recommendedName>
        <fullName evidence="8">Cytidylate kinase</fullName>
        <shortName evidence="8">CK</shortName>
        <ecNumber evidence="8">2.7.4.25</ecNumber>
    </recommendedName>
    <alternativeName>
        <fullName evidence="8">Cytidine monophosphate kinase</fullName>
        <shortName evidence="8">CMP kinase</shortName>
    </alternativeName>
</protein>
<dbReference type="HAMAP" id="MF_00238">
    <property type="entry name" value="Cytidyl_kinase_type1"/>
    <property type="match status" value="1"/>
</dbReference>
<proteinExistence type="inferred from homology"/>
<keyword evidence="5 8" id="KW-0067">ATP-binding</keyword>
<dbReference type="PANTHER" id="PTHR21299:SF2">
    <property type="entry name" value="CYTIDYLATE KINASE"/>
    <property type="match status" value="1"/>
</dbReference>
<accession>A0ABX2W3C5</accession>
<dbReference type="EC" id="2.7.4.25" evidence="8"/>
<comment type="subcellular location">
    <subcellularLocation>
        <location evidence="8">Cytoplasm</location>
    </subcellularLocation>
</comment>
<keyword evidence="3 8" id="KW-0547">Nucleotide-binding</keyword>
<feature type="domain" description="Cytidylate kinase" evidence="9">
    <location>
        <begin position="8"/>
        <end position="221"/>
    </location>
</feature>
<name>A0ABX2W3C5_9ENTR</name>
<evidence type="ECO:0000313" key="11">
    <source>
        <dbReference type="Proteomes" id="UP000078407"/>
    </source>
</evidence>
<dbReference type="Pfam" id="PF02224">
    <property type="entry name" value="Cytidylate_kin"/>
    <property type="match status" value="1"/>
</dbReference>
<reference evidence="10 11" key="1">
    <citation type="submission" date="2016-04" db="EMBL/GenBank/DDBJ databases">
        <title>ATOL: Assembling a taxonomically balanced genome-scale reconstruction of the evolutionary history of the Enterobacteriaceae.</title>
        <authorList>
            <person name="Plunkett G.III."/>
            <person name="Neeno-Eckwall E.C."/>
            <person name="Glasner J.D."/>
            <person name="Perna N.T."/>
        </authorList>
    </citation>
    <scope>NUCLEOTIDE SEQUENCE [LARGE SCALE GENOMIC DNA]</scope>
    <source>
        <strain evidence="10 11">ATCC 51602</strain>
    </source>
</reference>
<dbReference type="InterPro" id="IPR003136">
    <property type="entry name" value="Cytidylate_kin"/>
</dbReference>
<evidence type="ECO:0000256" key="8">
    <source>
        <dbReference type="HAMAP-Rule" id="MF_00238"/>
    </source>
</evidence>
<dbReference type="InterPro" id="IPR011994">
    <property type="entry name" value="Cytidylate_kinase_dom"/>
</dbReference>
<dbReference type="NCBIfam" id="TIGR00017">
    <property type="entry name" value="cmk"/>
    <property type="match status" value="1"/>
</dbReference>